<dbReference type="Pfam" id="PF00487">
    <property type="entry name" value="FA_desaturase"/>
    <property type="match status" value="1"/>
</dbReference>
<evidence type="ECO:0000256" key="2">
    <source>
        <dbReference type="ARBA" id="ARBA00008749"/>
    </source>
</evidence>
<feature type="transmembrane region" description="Helical" evidence="3">
    <location>
        <begin position="24"/>
        <end position="47"/>
    </location>
</feature>
<proteinExistence type="inferred from homology"/>
<keyword evidence="3" id="KW-0472">Membrane</keyword>
<reference evidence="5 6" key="1">
    <citation type="submission" date="2022-04" db="EMBL/GenBank/DDBJ databases">
        <title>Positive selection, recombination, and allopatry shape intraspecific diversity of widespread and dominant cyanobacteria.</title>
        <authorList>
            <person name="Wei J."/>
            <person name="Shu W."/>
            <person name="Hu C."/>
        </authorList>
    </citation>
    <scope>NUCLEOTIDE SEQUENCE [LARGE SCALE GENOMIC DNA]</scope>
    <source>
        <strain evidence="5 6">GB2-A5</strain>
    </source>
</reference>
<dbReference type="Proteomes" id="UP001442494">
    <property type="component" value="Unassembled WGS sequence"/>
</dbReference>
<keyword evidence="3" id="KW-0812">Transmembrane</keyword>
<organism evidence="5 6">
    <name type="scientific">Funiculus sociatus GB2-A5</name>
    <dbReference type="NCBI Taxonomy" id="2933946"/>
    <lineage>
        <taxon>Bacteria</taxon>
        <taxon>Bacillati</taxon>
        <taxon>Cyanobacteriota</taxon>
        <taxon>Cyanophyceae</taxon>
        <taxon>Coleofasciculales</taxon>
        <taxon>Coleofasciculaceae</taxon>
        <taxon>Funiculus</taxon>
    </lineage>
</organism>
<dbReference type="GO" id="GO:0016491">
    <property type="term" value="F:oxidoreductase activity"/>
    <property type="evidence" value="ECO:0007669"/>
    <property type="project" value="UniProtKB-KW"/>
</dbReference>
<evidence type="ECO:0000313" key="6">
    <source>
        <dbReference type="Proteomes" id="UP001442494"/>
    </source>
</evidence>
<keyword evidence="3" id="KW-1133">Transmembrane helix</keyword>
<gene>
    <name evidence="5" type="ORF">NDI37_23380</name>
</gene>
<comment type="similarity">
    <text evidence="2">Belongs to the fatty acid desaturase type 2 family.</text>
</comment>
<sequence>MLQLEHPPLQPTQIKRIERSENTYLGLVIAFAIIGIWGSSLIFLFSLDISQVPVLWKIVALVWQTFLYTGLFITAHDAMHGVVVPQNLKINNFIGSLVLTLYGLFSFNELRKKHWEHHHHPASELDPDFHDSKHKNFFAWYLYFMMGYWSWKRLIGLMVVFNLISFTFHIPEANLTLFWVIPSILSSVQLFFFGTYLPHQEPEGGYTNNHRAKTNALPIFWSFITCYHFGYHEEHHEAPHVPWWKLPEVYKMSRKVA</sequence>
<accession>A0ABV0JXK5</accession>
<dbReference type="NCBIfam" id="NF045690">
    <property type="entry name" value="BCarotKetCrtW"/>
    <property type="match status" value="1"/>
</dbReference>
<dbReference type="InterPro" id="IPR005804">
    <property type="entry name" value="FA_desaturase_dom"/>
</dbReference>
<evidence type="ECO:0000256" key="1">
    <source>
        <dbReference type="ARBA" id="ARBA00001954"/>
    </source>
</evidence>
<keyword evidence="6" id="KW-1185">Reference proteome</keyword>
<comment type="cofactor">
    <cofactor evidence="1">
        <name>Fe(2+)</name>
        <dbReference type="ChEBI" id="CHEBI:29033"/>
    </cofactor>
</comment>
<name>A0ABV0JXK5_9CYAN</name>
<protein>
    <submittedName>
        <fullName evidence="5">Fatty acid desaturase</fullName>
        <ecNumber evidence="5">1.14.19.-</ecNumber>
    </submittedName>
</protein>
<dbReference type="RefSeq" id="WP_190418095.1">
    <property type="nucleotide sequence ID" value="NZ_JAMPKK010000069.1"/>
</dbReference>
<evidence type="ECO:0000313" key="5">
    <source>
        <dbReference type="EMBL" id="MEP0867396.1"/>
    </source>
</evidence>
<evidence type="ECO:0000259" key="4">
    <source>
        <dbReference type="Pfam" id="PF00487"/>
    </source>
</evidence>
<keyword evidence="5" id="KW-0560">Oxidoreductase</keyword>
<evidence type="ECO:0000256" key="3">
    <source>
        <dbReference type="SAM" id="Phobius"/>
    </source>
</evidence>
<feature type="transmembrane region" description="Helical" evidence="3">
    <location>
        <begin position="177"/>
        <end position="197"/>
    </location>
</feature>
<dbReference type="InterPro" id="IPR054681">
    <property type="entry name" value="CrtW-like"/>
</dbReference>
<dbReference type="EC" id="1.14.19.-" evidence="5"/>
<dbReference type="EMBL" id="JAMPKK010000069">
    <property type="protein sequence ID" value="MEP0867396.1"/>
    <property type="molecule type" value="Genomic_DNA"/>
</dbReference>
<feature type="domain" description="Fatty acid desaturase" evidence="4">
    <location>
        <begin position="151"/>
        <end position="254"/>
    </location>
</feature>
<comment type="caution">
    <text evidence="5">The sequence shown here is derived from an EMBL/GenBank/DDBJ whole genome shotgun (WGS) entry which is preliminary data.</text>
</comment>
<feature type="transmembrane region" description="Helical" evidence="3">
    <location>
        <begin position="93"/>
        <end position="110"/>
    </location>
</feature>
<feature type="transmembrane region" description="Helical" evidence="3">
    <location>
        <begin position="54"/>
        <end position="73"/>
    </location>
</feature>